<dbReference type="Gene3D" id="3.40.50.150">
    <property type="entry name" value="Vaccinia Virus protein VP39"/>
    <property type="match status" value="1"/>
</dbReference>
<accession>A0ABR7WB28</accession>
<dbReference type="RefSeq" id="WP_190265946.1">
    <property type="nucleotide sequence ID" value="NZ_BAABAD010000003.1"/>
</dbReference>
<dbReference type="Pfam" id="PF08241">
    <property type="entry name" value="Methyltransf_11"/>
    <property type="match status" value="1"/>
</dbReference>
<evidence type="ECO:0000313" key="2">
    <source>
        <dbReference type="EMBL" id="MBD1319002.1"/>
    </source>
</evidence>
<dbReference type="SUPFAM" id="SSF53335">
    <property type="entry name" value="S-adenosyl-L-methionine-dependent methyltransferases"/>
    <property type="match status" value="1"/>
</dbReference>
<dbReference type="EMBL" id="JACWMS010000001">
    <property type="protein sequence ID" value="MBD1319002.1"/>
    <property type="molecule type" value="Genomic_DNA"/>
</dbReference>
<comment type="caution">
    <text evidence="2">The sequence shown here is derived from an EMBL/GenBank/DDBJ whole genome shotgun (WGS) entry which is preliminary data.</text>
</comment>
<dbReference type="InterPro" id="IPR029063">
    <property type="entry name" value="SAM-dependent_MTases_sf"/>
</dbReference>
<proteinExistence type="predicted"/>
<dbReference type="InterPro" id="IPR052356">
    <property type="entry name" value="Thiol_S-MT"/>
</dbReference>
<organism evidence="2 3">
    <name type="scientific">Gordonia hankookensis</name>
    <dbReference type="NCBI Taxonomy" id="589403"/>
    <lineage>
        <taxon>Bacteria</taxon>
        <taxon>Bacillati</taxon>
        <taxon>Actinomycetota</taxon>
        <taxon>Actinomycetes</taxon>
        <taxon>Mycobacteriales</taxon>
        <taxon>Gordoniaceae</taxon>
        <taxon>Gordonia</taxon>
    </lineage>
</organism>
<feature type="domain" description="Methyltransferase type 11" evidence="1">
    <location>
        <begin position="39"/>
        <end position="132"/>
    </location>
</feature>
<dbReference type="InterPro" id="IPR013216">
    <property type="entry name" value="Methyltransf_11"/>
</dbReference>
<sequence>MGFYDDRVLPHLINLTCGMSALTPLRRRTCEGLSGDVVELGFGSGLNVDVYPDTVTRVYAIEPSDGGWAIAADRVASSRVPIERAGLDGQRLPFDDDTFDAALTTFTMCTIPDLPAALSEVARVVKGGGTVHFLEHGNAPDAAVRRWQHRLEPIQRRVAGGCHLTRDIPGALADAGLTVTAVDRFYQPGTPKSFAAMNLGVARVP</sequence>
<dbReference type="PANTHER" id="PTHR45036:SF1">
    <property type="entry name" value="METHYLTRANSFERASE LIKE 7A"/>
    <property type="match status" value="1"/>
</dbReference>
<name>A0ABR7WB28_9ACTN</name>
<keyword evidence="2" id="KW-0808">Transferase</keyword>
<reference evidence="2 3" key="1">
    <citation type="submission" date="2020-09" db="EMBL/GenBank/DDBJ databases">
        <title>Novel species in genus Gordonia.</title>
        <authorList>
            <person name="Zhang G."/>
        </authorList>
    </citation>
    <scope>NUCLEOTIDE SEQUENCE [LARGE SCALE GENOMIC DNA]</scope>
    <source>
        <strain evidence="2 3">ON-33</strain>
    </source>
</reference>
<keyword evidence="3" id="KW-1185">Reference proteome</keyword>
<evidence type="ECO:0000259" key="1">
    <source>
        <dbReference type="Pfam" id="PF08241"/>
    </source>
</evidence>
<gene>
    <name evidence="2" type="ORF">IDF66_05360</name>
</gene>
<dbReference type="GO" id="GO:0032259">
    <property type="term" value="P:methylation"/>
    <property type="evidence" value="ECO:0007669"/>
    <property type="project" value="UniProtKB-KW"/>
</dbReference>
<keyword evidence="2" id="KW-0489">Methyltransferase</keyword>
<dbReference type="PANTHER" id="PTHR45036">
    <property type="entry name" value="METHYLTRANSFERASE LIKE 7B"/>
    <property type="match status" value="1"/>
</dbReference>
<dbReference type="GO" id="GO:0008168">
    <property type="term" value="F:methyltransferase activity"/>
    <property type="evidence" value="ECO:0007669"/>
    <property type="project" value="UniProtKB-KW"/>
</dbReference>
<dbReference type="Proteomes" id="UP000602395">
    <property type="component" value="Unassembled WGS sequence"/>
</dbReference>
<protein>
    <submittedName>
        <fullName evidence="2">Methyltransferase domain-containing protein</fullName>
    </submittedName>
</protein>
<evidence type="ECO:0000313" key="3">
    <source>
        <dbReference type="Proteomes" id="UP000602395"/>
    </source>
</evidence>